<protein>
    <submittedName>
        <fullName evidence="2">Uncharacterized protein</fullName>
    </submittedName>
</protein>
<reference evidence="2" key="1">
    <citation type="journal article" date="2014" name="Int. J. Syst. Evol. Microbiol.">
        <title>Complete genome sequence of Corynebacterium casei LMG S-19264T (=DSM 44701T), isolated from a smear-ripened cheese.</title>
        <authorList>
            <consortium name="US DOE Joint Genome Institute (JGI-PGF)"/>
            <person name="Walter F."/>
            <person name="Albersmeier A."/>
            <person name="Kalinowski J."/>
            <person name="Ruckert C."/>
        </authorList>
    </citation>
    <scope>NUCLEOTIDE SEQUENCE</scope>
    <source>
        <strain evidence="2">VKM Ac-2007</strain>
    </source>
</reference>
<feature type="transmembrane region" description="Helical" evidence="1">
    <location>
        <begin position="38"/>
        <end position="61"/>
    </location>
</feature>
<proteinExistence type="predicted"/>
<name>A0A9W6HVD8_9ACTN</name>
<comment type="caution">
    <text evidence="2">The sequence shown here is derived from an EMBL/GenBank/DDBJ whole genome shotgun (WGS) entry which is preliminary data.</text>
</comment>
<keyword evidence="1" id="KW-0472">Membrane</keyword>
<evidence type="ECO:0000313" key="2">
    <source>
        <dbReference type="EMBL" id="GLK06727.1"/>
    </source>
</evidence>
<dbReference type="RefSeq" id="WP_271215324.1">
    <property type="nucleotide sequence ID" value="NZ_BAAAVD010000021.1"/>
</dbReference>
<sequence>MAATGFVTLVVSVVTLIHYYLWRRLVRATTLPGRTRRVLTWVVAGLAVLVPATLIGSRAGWGHFLAWPGSSGSR</sequence>
<evidence type="ECO:0000256" key="1">
    <source>
        <dbReference type="SAM" id="Phobius"/>
    </source>
</evidence>
<gene>
    <name evidence="2" type="ORF">GCM10017600_01320</name>
</gene>
<organism evidence="2 3">
    <name type="scientific">Streptosporangium carneum</name>
    <dbReference type="NCBI Taxonomy" id="47481"/>
    <lineage>
        <taxon>Bacteria</taxon>
        <taxon>Bacillati</taxon>
        <taxon>Actinomycetota</taxon>
        <taxon>Actinomycetes</taxon>
        <taxon>Streptosporangiales</taxon>
        <taxon>Streptosporangiaceae</taxon>
        <taxon>Streptosporangium</taxon>
    </lineage>
</organism>
<dbReference type="Proteomes" id="UP001143474">
    <property type="component" value="Unassembled WGS sequence"/>
</dbReference>
<keyword evidence="1" id="KW-1133">Transmembrane helix</keyword>
<keyword evidence="1" id="KW-0812">Transmembrane</keyword>
<dbReference type="EMBL" id="BSEV01000001">
    <property type="protein sequence ID" value="GLK06727.1"/>
    <property type="molecule type" value="Genomic_DNA"/>
</dbReference>
<reference evidence="2" key="2">
    <citation type="submission" date="2023-01" db="EMBL/GenBank/DDBJ databases">
        <authorList>
            <person name="Sun Q."/>
            <person name="Evtushenko L."/>
        </authorList>
    </citation>
    <scope>NUCLEOTIDE SEQUENCE</scope>
    <source>
        <strain evidence="2">VKM Ac-2007</strain>
    </source>
</reference>
<dbReference type="AlphaFoldDB" id="A0A9W6HVD8"/>
<evidence type="ECO:0000313" key="3">
    <source>
        <dbReference type="Proteomes" id="UP001143474"/>
    </source>
</evidence>
<keyword evidence="3" id="KW-1185">Reference proteome</keyword>
<accession>A0A9W6HVD8</accession>
<feature type="transmembrane region" description="Helical" evidence="1">
    <location>
        <begin position="6"/>
        <end position="26"/>
    </location>
</feature>